<evidence type="ECO:0000259" key="5">
    <source>
        <dbReference type="PROSITE" id="PS50222"/>
    </source>
</evidence>
<keyword evidence="1" id="KW-0479">Metal-binding</keyword>
<dbReference type="OrthoDB" id="444540at2759"/>
<sequence length="678" mass="75985">MASMLRAKQKRQAQLQKEQDDVVKAAVVDLKGHCHLPTIQDKNVVPSNRLLGRVYRRKLHEVVCRKDMFRIWNALGTSIASTMLQGKGVRFDGVLDLTFDIEGQPMYKLEKDQNVILKTFGSGHHALWRAAHDFLPGDGAPVLATLPLESVAQSLNRRREERRKKRLSAGVTTDTLQLSRHGMGGFERTSSTFGSDTMSGTLNPPKKQFVVKARDHVKDLDREVVLYVVKSIMAEFILACRGPAKAVALTLERVGEFVYTSPEVEAPPGTTLPDEDSRTVVVRHEGGKVITSVKSEGLGARGFLAVRFRRDFIQLLREQHAATVIRRPISRWSEARRHDKVTVREFLDPTVIIPGKLLEAPGFEGEKGPSEDATATLTKIREALVARQNNPYALHYFVKQLSTIDDDGAWDPVENKYEVSLDADELRWGLREFGVEVELEECLAVVAMFDADGGGTLSAKELMVGLRDKEMSSLRKARVEKKWAQLRRECGVIDEDEDIPVSKLKKRFNPHGDQRVKEGNAEWPPRDVMNAFFAVLDDEGDGTVSRSEFFELYENCSAAVPSDKDFLKTLDEYWHRPPSFKSVAQAARAVSRSSRVHAKPVNDLERKLDRVLDGALGMTVDEGTLDAVLDEGVHRKENARPFSHHQNRAPASPEPDVETDWMSPEPVAKRAPPLRSGR</sequence>
<dbReference type="PANTHER" id="PTHR34524">
    <property type="entry name" value="CALCYPHOSIN"/>
    <property type="match status" value="1"/>
</dbReference>
<dbReference type="PROSITE" id="PS50222">
    <property type="entry name" value="EF_HAND_2"/>
    <property type="match status" value="2"/>
</dbReference>
<proteinExistence type="predicted"/>
<evidence type="ECO:0000256" key="1">
    <source>
        <dbReference type="ARBA" id="ARBA00022723"/>
    </source>
</evidence>
<feature type="region of interest" description="Disordered" evidence="4">
    <location>
        <begin position="638"/>
        <end position="678"/>
    </location>
</feature>
<dbReference type="SUPFAM" id="SSF47473">
    <property type="entry name" value="EF-hand"/>
    <property type="match status" value="1"/>
</dbReference>
<evidence type="ECO:0000256" key="2">
    <source>
        <dbReference type="ARBA" id="ARBA00022737"/>
    </source>
</evidence>
<dbReference type="InterPro" id="IPR018247">
    <property type="entry name" value="EF_Hand_1_Ca_BS"/>
</dbReference>
<evidence type="ECO:0000313" key="6">
    <source>
        <dbReference type="EMBL" id="CAH0364551.1"/>
    </source>
</evidence>
<dbReference type="AlphaFoldDB" id="A0A8J2S7C9"/>
<dbReference type="InterPro" id="IPR011992">
    <property type="entry name" value="EF-hand-dom_pair"/>
</dbReference>
<dbReference type="SMART" id="SM00054">
    <property type="entry name" value="EFh"/>
    <property type="match status" value="2"/>
</dbReference>
<protein>
    <recommendedName>
        <fullName evidence="5">EF-hand domain-containing protein</fullName>
    </recommendedName>
</protein>
<dbReference type="PROSITE" id="PS00018">
    <property type="entry name" value="EF_HAND_1"/>
    <property type="match status" value="1"/>
</dbReference>
<comment type="caution">
    <text evidence="6">The sequence shown here is derived from an EMBL/GenBank/DDBJ whole genome shotgun (WGS) entry which is preliminary data.</text>
</comment>
<evidence type="ECO:0000256" key="3">
    <source>
        <dbReference type="ARBA" id="ARBA00022837"/>
    </source>
</evidence>
<accession>A0A8J2S7C9</accession>
<keyword evidence="2" id="KW-0677">Repeat</keyword>
<dbReference type="Proteomes" id="UP000789595">
    <property type="component" value="Unassembled WGS sequence"/>
</dbReference>
<evidence type="ECO:0000313" key="7">
    <source>
        <dbReference type="Proteomes" id="UP000789595"/>
    </source>
</evidence>
<keyword evidence="3" id="KW-0106">Calcium</keyword>
<gene>
    <name evidence="6" type="ORF">PECAL_1P09190</name>
</gene>
<feature type="domain" description="EF-hand" evidence="5">
    <location>
        <begin position="524"/>
        <end position="559"/>
    </location>
</feature>
<keyword evidence="7" id="KW-1185">Reference proteome</keyword>
<dbReference type="InterPro" id="IPR002048">
    <property type="entry name" value="EF_hand_dom"/>
</dbReference>
<dbReference type="GO" id="GO:0005509">
    <property type="term" value="F:calcium ion binding"/>
    <property type="evidence" value="ECO:0007669"/>
    <property type="project" value="InterPro"/>
</dbReference>
<name>A0A8J2S7C9_9STRA</name>
<dbReference type="PANTHER" id="PTHR34524:SF6">
    <property type="entry name" value="CALCYPHOSINE LIKE"/>
    <property type="match status" value="1"/>
</dbReference>
<dbReference type="InterPro" id="IPR051581">
    <property type="entry name" value="Ca-bind"/>
</dbReference>
<reference evidence="6" key="1">
    <citation type="submission" date="2021-11" db="EMBL/GenBank/DDBJ databases">
        <authorList>
            <consortium name="Genoscope - CEA"/>
            <person name="William W."/>
        </authorList>
    </citation>
    <scope>NUCLEOTIDE SEQUENCE</scope>
</reference>
<dbReference type="EMBL" id="CAKKNE010000001">
    <property type="protein sequence ID" value="CAH0364551.1"/>
    <property type="molecule type" value="Genomic_DNA"/>
</dbReference>
<evidence type="ECO:0000256" key="4">
    <source>
        <dbReference type="SAM" id="MobiDB-lite"/>
    </source>
</evidence>
<dbReference type="Gene3D" id="1.10.238.10">
    <property type="entry name" value="EF-hand"/>
    <property type="match status" value="2"/>
</dbReference>
<feature type="domain" description="EF-hand" evidence="5">
    <location>
        <begin position="437"/>
        <end position="472"/>
    </location>
</feature>
<organism evidence="6 7">
    <name type="scientific">Pelagomonas calceolata</name>
    <dbReference type="NCBI Taxonomy" id="35677"/>
    <lineage>
        <taxon>Eukaryota</taxon>
        <taxon>Sar</taxon>
        <taxon>Stramenopiles</taxon>
        <taxon>Ochrophyta</taxon>
        <taxon>Pelagophyceae</taxon>
        <taxon>Pelagomonadales</taxon>
        <taxon>Pelagomonadaceae</taxon>
        <taxon>Pelagomonas</taxon>
    </lineage>
</organism>